<dbReference type="GO" id="GO:0042398">
    <property type="term" value="P:modified amino acid biosynthetic process"/>
    <property type="evidence" value="ECO:0007669"/>
    <property type="project" value="InterPro"/>
</dbReference>
<accession>A0A2W5KGS7</accession>
<organism evidence="6 7">
    <name type="scientific">Ancylobacter novellus</name>
    <name type="common">Thiobacillus novellus</name>
    <dbReference type="NCBI Taxonomy" id="921"/>
    <lineage>
        <taxon>Bacteria</taxon>
        <taxon>Pseudomonadati</taxon>
        <taxon>Pseudomonadota</taxon>
        <taxon>Alphaproteobacteria</taxon>
        <taxon>Hyphomicrobiales</taxon>
        <taxon>Xanthobacteraceae</taxon>
        <taxon>Ancylobacter</taxon>
    </lineage>
</organism>
<evidence type="ECO:0000256" key="2">
    <source>
        <dbReference type="ARBA" id="ARBA00022741"/>
    </source>
</evidence>
<dbReference type="NCBIfam" id="NF010039">
    <property type="entry name" value="PRK13515.1"/>
    <property type="match status" value="1"/>
</dbReference>
<name>A0A2W5KGS7_ANCNO</name>
<comment type="similarity">
    <text evidence="4">Belongs to the glutamate--cysteine ligase type 2 family. YbdK subfamily.</text>
</comment>
<dbReference type="AlphaFoldDB" id="A0A2W5KGS7"/>
<gene>
    <name evidence="6" type="ORF">DI565_10245</name>
</gene>
<keyword evidence="3 4" id="KW-0067">ATP-binding</keyword>
<dbReference type="EMBL" id="QFPN01000004">
    <property type="protein sequence ID" value="PZQ16162.1"/>
    <property type="molecule type" value="Genomic_DNA"/>
</dbReference>
<evidence type="ECO:0000256" key="4">
    <source>
        <dbReference type="HAMAP-Rule" id="MF_01609"/>
    </source>
</evidence>
<feature type="region of interest" description="Disordered" evidence="5">
    <location>
        <begin position="1"/>
        <end position="26"/>
    </location>
</feature>
<protein>
    <recommendedName>
        <fullName evidence="4">Putative glutamate--cysteine ligase 2</fullName>
        <ecNumber evidence="4">6.3.2.2</ecNumber>
    </recommendedName>
    <alternativeName>
        <fullName evidence="4">Gamma-glutamylcysteine synthetase 2</fullName>
        <shortName evidence="4">GCS 2</shortName>
        <shortName evidence="4">Gamma-GCS 2</shortName>
    </alternativeName>
</protein>
<dbReference type="PANTHER" id="PTHR36510:SF1">
    <property type="entry name" value="GLUTAMATE--CYSTEINE LIGASE 2-RELATED"/>
    <property type="match status" value="1"/>
</dbReference>
<dbReference type="Pfam" id="PF04107">
    <property type="entry name" value="GCS2"/>
    <property type="match status" value="1"/>
</dbReference>
<evidence type="ECO:0000256" key="3">
    <source>
        <dbReference type="ARBA" id="ARBA00022840"/>
    </source>
</evidence>
<dbReference type="GO" id="GO:0004357">
    <property type="term" value="F:glutamate-cysteine ligase activity"/>
    <property type="evidence" value="ECO:0007669"/>
    <property type="project" value="UniProtKB-EC"/>
</dbReference>
<sequence length="412" mass="46287">MLRSLRSRRLEARSSPPWPPAENAPHTFHAPWRGRLMAIDERFRFGIEEEYFLADAETCESPAGATADAFHEAAREIVEPLSHEFLKGQAEVQTEPHISFDRACDDLDRMRRDLSRVAAEHGLILFAAGTHPLARRRDQEANPDPRYDRLVAELGVIAKRAMICAMHVHCEAPDPARRLDVMNRLLPFLPLFYALSVSSPFWQGREAGLKGIRLSTFAEWPRMGLPEIFESEAEYRRFVDLLVSADVVADASFIWWHIRPSTRFPTVELRICDSCTRVDDAVSIAALYQALSRCATRRPELNRGVGAVDRGVCASNVWQIQQHAGDARLIDVSRGQATTVGALLEEALALCEDDARELGSLDWVMRTRDVLARGSSADRQLATYRERKSEGASEEEALREVVRMLGRETAGG</sequence>
<comment type="caution">
    <text evidence="6">The sequence shown here is derived from an EMBL/GenBank/DDBJ whole genome shotgun (WGS) entry which is preliminary data.</text>
</comment>
<evidence type="ECO:0000256" key="1">
    <source>
        <dbReference type="ARBA" id="ARBA00022598"/>
    </source>
</evidence>
<dbReference type="SUPFAM" id="SSF55931">
    <property type="entry name" value="Glutamine synthetase/guanido kinase"/>
    <property type="match status" value="1"/>
</dbReference>
<dbReference type="HAMAP" id="MF_01609">
    <property type="entry name" value="Glu_cys_ligase_2"/>
    <property type="match status" value="1"/>
</dbReference>
<proteinExistence type="inferred from homology"/>
<evidence type="ECO:0000313" key="7">
    <source>
        <dbReference type="Proteomes" id="UP000249577"/>
    </source>
</evidence>
<dbReference type="InterPro" id="IPR050141">
    <property type="entry name" value="GCL_type2/YbdK_subfam"/>
</dbReference>
<dbReference type="Gene3D" id="3.30.590.20">
    <property type="match status" value="1"/>
</dbReference>
<comment type="function">
    <text evidence="4">ATP-dependent carboxylate-amine ligase which exhibits weak glutamate--cysteine ligase activity.</text>
</comment>
<dbReference type="PANTHER" id="PTHR36510">
    <property type="entry name" value="GLUTAMATE--CYSTEINE LIGASE 2-RELATED"/>
    <property type="match status" value="1"/>
</dbReference>
<evidence type="ECO:0000256" key="5">
    <source>
        <dbReference type="SAM" id="MobiDB-lite"/>
    </source>
</evidence>
<keyword evidence="1 4" id="KW-0436">Ligase</keyword>
<dbReference type="InterPro" id="IPR014746">
    <property type="entry name" value="Gln_synth/guanido_kin_cat_dom"/>
</dbReference>
<comment type="catalytic activity">
    <reaction evidence="4">
        <text>L-cysteine + L-glutamate + ATP = gamma-L-glutamyl-L-cysteine + ADP + phosphate + H(+)</text>
        <dbReference type="Rhea" id="RHEA:13285"/>
        <dbReference type="ChEBI" id="CHEBI:15378"/>
        <dbReference type="ChEBI" id="CHEBI:29985"/>
        <dbReference type="ChEBI" id="CHEBI:30616"/>
        <dbReference type="ChEBI" id="CHEBI:35235"/>
        <dbReference type="ChEBI" id="CHEBI:43474"/>
        <dbReference type="ChEBI" id="CHEBI:58173"/>
        <dbReference type="ChEBI" id="CHEBI:456216"/>
        <dbReference type="EC" id="6.3.2.2"/>
    </reaction>
</comment>
<dbReference type="GO" id="GO:0005524">
    <property type="term" value="F:ATP binding"/>
    <property type="evidence" value="ECO:0007669"/>
    <property type="project" value="UniProtKB-KW"/>
</dbReference>
<dbReference type="EC" id="6.3.2.2" evidence="4"/>
<dbReference type="NCBIfam" id="TIGR02050">
    <property type="entry name" value="gshA_cyan_rel"/>
    <property type="match status" value="1"/>
</dbReference>
<dbReference type="InterPro" id="IPR006336">
    <property type="entry name" value="GCS2"/>
</dbReference>
<keyword evidence="2 4" id="KW-0547">Nucleotide-binding</keyword>
<reference evidence="6 7" key="1">
    <citation type="submission" date="2017-08" db="EMBL/GenBank/DDBJ databases">
        <title>Infants hospitalized years apart are colonized by the same room-sourced microbial strains.</title>
        <authorList>
            <person name="Brooks B."/>
            <person name="Olm M.R."/>
            <person name="Firek B.A."/>
            <person name="Baker R."/>
            <person name="Thomas B.C."/>
            <person name="Morowitz M.J."/>
            <person name="Banfield J.F."/>
        </authorList>
    </citation>
    <scope>NUCLEOTIDE SEQUENCE [LARGE SCALE GENOMIC DNA]</scope>
    <source>
        <strain evidence="6">S2_005_003_R2_43</strain>
    </source>
</reference>
<dbReference type="Proteomes" id="UP000249577">
    <property type="component" value="Unassembled WGS sequence"/>
</dbReference>
<evidence type="ECO:0000313" key="6">
    <source>
        <dbReference type="EMBL" id="PZQ16162.1"/>
    </source>
</evidence>
<dbReference type="InterPro" id="IPR011793">
    <property type="entry name" value="YbdK"/>
</dbReference>